<gene>
    <name evidence="12" type="ORF">C7378_3030</name>
</gene>
<evidence type="ECO:0000256" key="5">
    <source>
        <dbReference type="ARBA" id="ARBA00022827"/>
    </source>
</evidence>
<feature type="binding site" evidence="10">
    <location>
        <position position="133"/>
    </location>
    <ligand>
        <name>FAD</name>
        <dbReference type="ChEBI" id="CHEBI:57692"/>
    </ligand>
</feature>
<evidence type="ECO:0000256" key="1">
    <source>
        <dbReference type="ARBA" id="ARBA00004739"/>
    </source>
</evidence>
<feature type="domain" description="Proline dehydrogenase" evidence="11">
    <location>
        <begin position="45"/>
        <end position="302"/>
    </location>
</feature>
<evidence type="ECO:0000256" key="7">
    <source>
        <dbReference type="ARBA" id="ARBA00023062"/>
    </source>
</evidence>
<evidence type="ECO:0000256" key="10">
    <source>
        <dbReference type="PIRSR" id="PIRSR000196-2"/>
    </source>
</evidence>
<protein>
    <recommendedName>
        <fullName evidence="2">proline dehydrogenase</fullName>
        <ecNumber evidence="2">1.5.5.2</ecNumber>
    </recommendedName>
</protein>
<feature type="binding site" evidence="10">
    <location>
        <position position="164"/>
    </location>
    <ligand>
        <name>FAD</name>
        <dbReference type="ChEBI" id="CHEBI:57692"/>
    </ligand>
</feature>
<dbReference type="GO" id="GO:0000166">
    <property type="term" value="F:nucleotide binding"/>
    <property type="evidence" value="ECO:0007669"/>
    <property type="project" value="UniProtKB-KW"/>
</dbReference>
<keyword evidence="13" id="KW-1185">Reference proteome</keyword>
<dbReference type="PIRSF" id="PIRSF000196">
    <property type="entry name" value="Pro_dehydrog"/>
    <property type="match status" value="1"/>
</dbReference>
<dbReference type="SUPFAM" id="SSF51730">
    <property type="entry name" value="FAD-linked oxidoreductase"/>
    <property type="match status" value="1"/>
</dbReference>
<feature type="binding site" evidence="10">
    <location>
        <begin position="188"/>
        <end position="190"/>
    </location>
    <ligand>
        <name>FAD</name>
        <dbReference type="ChEBI" id="CHEBI:57692"/>
    </ligand>
</feature>
<keyword evidence="5 10" id="KW-0274">FAD</keyword>
<dbReference type="Gene3D" id="3.20.20.220">
    <property type="match status" value="1"/>
</dbReference>
<evidence type="ECO:0000313" key="13">
    <source>
        <dbReference type="Proteomes" id="UP000295210"/>
    </source>
</evidence>
<evidence type="ECO:0000256" key="6">
    <source>
        <dbReference type="ARBA" id="ARBA00023002"/>
    </source>
</evidence>
<name>A0A4R1L3Y4_9BACT</name>
<dbReference type="InterPro" id="IPR015659">
    <property type="entry name" value="Proline_oxidase"/>
</dbReference>
<evidence type="ECO:0000256" key="4">
    <source>
        <dbReference type="ARBA" id="ARBA00022741"/>
    </source>
</evidence>
<evidence type="ECO:0000256" key="9">
    <source>
        <dbReference type="PIRSR" id="PIRSR000196-1"/>
    </source>
</evidence>
<reference evidence="12 13" key="1">
    <citation type="submission" date="2019-03" db="EMBL/GenBank/DDBJ databases">
        <title>Genomic Encyclopedia of Type Strains, Phase IV (KMG-IV): sequencing the most valuable type-strain genomes for metagenomic binning, comparative biology and taxonomic classification.</title>
        <authorList>
            <person name="Goeker M."/>
        </authorList>
    </citation>
    <scope>NUCLEOTIDE SEQUENCE [LARGE SCALE GENOMIC DNA]</scope>
    <source>
        <strain evidence="12 13">DSM 103428</strain>
    </source>
</reference>
<keyword evidence="4 10" id="KW-0547">Nucleotide-binding</keyword>
<dbReference type="GO" id="GO:0010133">
    <property type="term" value="P:L-proline catabolic process to L-glutamate"/>
    <property type="evidence" value="ECO:0007669"/>
    <property type="project" value="UniProtKB-UniPathway"/>
</dbReference>
<keyword evidence="6" id="KW-0560">Oxidoreductase</keyword>
<dbReference type="InterPro" id="IPR002872">
    <property type="entry name" value="Proline_DH_dom"/>
</dbReference>
<dbReference type="AlphaFoldDB" id="A0A4R1L3Y4"/>
<keyword evidence="7" id="KW-0642">Proline metabolism</keyword>
<keyword evidence="3" id="KW-0285">Flavoprotein</keyword>
<dbReference type="RefSeq" id="WP_131998515.1">
    <property type="nucleotide sequence ID" value="NZ_SMGK01000005.1"/>
</dbReference>
<accession>A0A4R1L3Y4</accession>
<dbReference type="UniPathway" id="UPA00261">
    <property type="reaction ID" value="UER00373"/>
</dbReference>
<dbReference type="PANTHER" id="PTHR13914:SF0">
    <property type="entry name" value="PROLINE DEHYDROGENASE 1, MITOCHONDRIAL"/>
    <property type="match status" value="1"/>
</dbReference>
<dbReference type="OrthoDB" id="9773461at2"/>
<evidence type="ECO:0000256" key="3">
    <source>
        <dbReference type="ARBA" id="ARBA00022630"/>
    </source>
</evidence>
<organism evidence="12 13">
    <name type="scientific">Acidipila rosea</name>
    <dbReference type="NCBI Taxonomy" id="768535"/>
    <lineage>
        <taxon>Bacteria</taxon>
        <taxon>Pseudomonadati</taxon>
        <taxon>Acidobacteriota</taxon>
        <taxon>Terriglobia</taxon>
        <taxon>Terriglobales</taxon>
        <taxon>Acidobacteriaceae</taxon>
        <taxon>Acidipila</taxon>
    </lineage>
</organism>
<dbReference type="GO" id="GO:0004657">
    <property type="term" value="F:proline dehydrogenase activity"/>
    <property type="evidence" value="ECO:0007669"/>
    <property type="project" value="UniProtKB-EC"/>
</dbReference>
<dbReference type="Pfam" id="PF01619">
    <property type="entry name" value="Pro_dh"/>
    <property type="match status" value="1"/>
</dbReference>
<comment type="caution">
    <text evidence="12">The sequence shown here is derived from an EMBL/GenBank/DDBJ whole genome shotgun (WGS) entry which is preliminary data.</text>
</comment>
<comment type="cofactor">
    <cofactor evidence="10">
        <name>FAD</name>
        <dbReference type="ChEBI" id="CHEBI:57692"/>
    </cofactor>
    <text evidence="10">Binds 1 FAD per subunit.</text>
</comment>
<dbReference type="InterPro" id="IPR008219">
    <property type="entry name" value="PRODH_bac_arc"/>
</dbReference>
<evidence type="ECO:0000256" key="8">
    <source>
        <dbReference type="ARBA" id="ARBA00048779"/>
    </source>
</evidence>
<sequence>MPVLRSAFIALSRNAGLRRFSERSSLGRRMSSRFVAGMEPAEVIAACEALNRQGIAATLDSLGENVTTPAEAQTSAAIYHRLLDEIERRKLNANVSVKLTQMGMDLGSGLAEEIVAGLVDHAIAANSFVRVDMEGTEYTDATIELVRRIHARPGSRGHVGIVIQAYLYRSEQDIQTLLGDGIRIRLCKGAYKEPPDKAFPAKADVDANFVKLAGLLLRSGIYHGIATHDEKMISATRQFVREHGIDPASFEFQMLYGVRRDLQTALVKEGFGMRVYVPFGHEWYPYFMRRLAERPANVLFIARNMLRK</sequence>
<evidence type="ECO:0000256" key="2">
    <source>
        <dbReference type="ARBA" id="ARBA00012695"/>
    </source>
</evidence>
<feature type="binding site" evidence="9">
    <location>
        <position position="98"/>
    </location>
    <ligand>
        <name>substrate</name>
    </ligand>
</feature>
<dbReference type="EMBL" id="SMGK01000005">
    <property type="protein sequence ID" value="TCK71740.1"/>
    <property type="molecule type" value="Genomic_DNA"/>
</dbReference>
<comment type="catalytic activity">
    <reaction evidence="8">
        <text>L-proline + a quinone = (S)-1-pyrroline-5-carboxylate + a quinol + H(+)</text>
        <dbReference type="Rhea" id="RHEA:23784"/>
        <dbReference type="ChEBI" id="CHEBI:15378"/>
        <dbReference type="ChEBI" id="CHEBI:17388"/>
        <dbReference type="ChEBI" id="CHEBI:24646"/>
        <dbReference type="ChEBI" id="CHEBI:60039"/>
        <dbReference type="ChEBI" id="CHEBI:132124"/>
        <dbReference type="EC" id="1.5.5.2"/>
    </reaction>
</comment>
<dbReference type="InterPro" id="IPR029041">
    <property type="entry name" value="FAD-linked_oxidoreductase-like"/>
</dbReference>
<dbReference type="EC" id="1.5.5.2" evidence="2"/>
<proteinExistence type="predicted"/>
<comment type="pathway">
    <text evidence="1">Amino-acid degradation; L-proline degradation into L-glutamate; L-glutamate from L-proline: step 1/2.</text>
</comment>
<evidence type="ECO:0000313" key="12">
    <source>
        <dbReference type="EMBL" id="TCK71740.1"/>
    </source>
</evidence>
<dbReference type="PANTHER" id="PTHR13914">
    <property type="entry name" value="PROLINE OXIDASE"/>
    <property type="match status" value="1"/>
</dbReference>
<feature type="binding site" evidence="9">
    <location>
        <position position="289"/>
    </location>
    <ligand>
        <name>substrate</name>
    </ligand>
</feature>
<feature type="binding site" evidence="10">
    <location>
        <position position="202"/>
    </location>
    <ligand>
        <name>FAD</name>
        <dbReference type="ChEBI" id="CHEBI:57692"/>
    </ligand>
</feature>
<feature type="binding site" evidence="9">
    <location>
        <position position="290"/>
    </location>
    <ligand>
        <name>substrate</name>
    </ligand>
</feature>
<dbReference type="Proteomes" id="UP000295210">
    <property type="component" value="Unassembled WGS sequence"/>
</dbReference>
<evidence type="ECO:0000259" key="11">
    <source>
        <dbReference type="Pfam" id="PF01619"/>
    </source>
</evidence>
<feature type="binding site" evidence="10">
    <location>
        <begin position="227"/>
        <end position="228"/>
    </location>
    <ligand>
        <name>FAD</name>
        <dbReference type="ChEBI" id="CHEBI:57692"/>
    </ligand>
</feature>